<feature type="transmembrane region" description="Helical" evidence="10">
    <location>
        <begin position="42"/>
        <end position="74"/>
    </location>
</feature>
<dbReference type="InterPro" id="IPR010817">
    <property type="entry name" value="HemY_N"/>
</dbReference>
<accession>A0ABV6SJ03</accession>
<organism evidence="12 13">
    <name type="scientific">Azorhizophilus paspali</name>
    <name type="common">Azotobacter paspali</name>
    <dbReference type="NCBI Taxonomy" id="69963"/>
    <lineage>
        <taxon>Bacteria</taxon>
        <taxon>Pseudomonadati</taxon>
        <taxon>Pseudomonadota</taxon>
        <taxon>Gammaproteobacteria</taxon>
        <taxon>Pseudomonadales</taxon>
        <taxon>Pseudomonadaceae</taxon>
        <taxon>Azorhizophilus</taxon>
    </lineage>
</organism>
<keyword evidence="8 10" id="KW-0472">Membrane</keyword>
<dbReference type="SUPFAM" id="SSF48452">
    <property type="entry name" value="TPR-like"/>
    <property type="match status" value="1"/>
</dbReference>
<dbReference type="NCBIfam" id="TIGR00540">
    <property type="entry name" value="TPR_hemY_coli"/>
    <property type="match status" value="1"/>
</dbReference>
<dbReference type="Proteomes" id="UP001589891">
    <property type="component" value="Unassembled WGS sequence"/>
</dbReference>
<dbReference type="InterPro" id="IPR005254">
    <property type="entry name" value="Heme_biosyn_assoc_TPR_pro"/>
</dbReference>
<dbReference type="EMBL" id="JBHLSS010000045">
    <property type="protein sequence ID" value="MFC0709497.1"/>
    <property type="molecule type" value="Genomic_DNA"/>
</dbReference>
<protein>
    <submittedName>
        <fullName evidence="12">Heme biosynthesis HemY N-terminal domain-containing protein</fullName>
    </submittedName>
</protein>
<comment type="function">
    <text evidence="1">Involved in a late step of protoheme IX synthesis.</text>
</comment>
<sequence>MSRLYLLLLVVIAGAVLLGMAIAEHPGYVLFAYQGYRFESSLWVFLGLLLVVVAAFFVLRWAVGLIAASAGVVLPWSQRNRNRRARQAALHGQRDLAEGNWQQALHKLTRAAATDQQPLVHYLGAARAANELGEYAQSDDLLRQAREREPKAEVAIGLTQARLLIDRGEYRQALSVLQQLNEDHPQQPYTLSLLQKLYVQLQDWPALCRLLPVLRKRRVLPADKLNELEHLAWTAALEQIGKGELKEGETARGLVTGCWSQIPSSLQHDPDLLYAYATRLRELNAEDEAEAVLRAALKQHYEGRLAYLYGQVRSSDPARQLNLAHSLLEKQPNDPLLLLTLGRLSLVNEQFDKAREYLEASLALSRSAETCAELARLLAQLGETEHSNRLFQEGLKLERVPALLSEPATP</sequence>
<evidence type="ECO:0000256" key="10">
    <source>
        <dbReference type="SAM" id="Phobius"/>
    </source>
</evidence>
<evidence type="ECO:0000256" key="5">
    <source>
        <dbReference type="ARBA" id="ARBA00022519"/>
    </source>
</evidence>
<keyword evidence="5" id="KW-0997">Cell inner membrane</keyword>
<evidence type="ECO:0000256" key="9">
    <source>
        <dbReference type="ARBA" id="ARBA00023244"/>
    </source>
</evidence>
<evidence type="ECO:0000256" key="7">
    <source>
        <dbReference type="ARBA" id="ARBA00022989"/>
    </source>
</evidence>
<evidence type="ECO:0000259" key="11">
    <source>
        <dbReference type="Pfam" id="PF07219"/>
    </source>
</evidence>
<comment type="caution">
    <text evidence="12">The sequence shown here is derived from an EMBL/GenBank/DDBJ whole genome shotgun (WGS) entry which is preliminary data.</text>
</comment>
<keyword evidence="9" id="KW-0627">Porphyrin biosynthesis</keyword>
<evidence type="ECO:0000256" key="4">
    <source>
        <dbReference type="ARBA" id="ARBA00022475"/>
    </source>
</evidence>
<keyword evidence="7 10" id="KW-1133">Transmembrane helix</keyword>
<reference evidence="12 13" key="1">
    <citation type="submission" date="2024-09" db="EMBL/GenBank/DDBJ databases">
        <authorList>
            <person name="Sun Q."/>
            <person name="Mori K."/>
        </authorList>
    </citation>
    <scope>NUCLEOTIDE SEQUENCE [LARGE SCALE GENOMIC DNA]</scope>
    <source>
        <strain evidence="12 13">NCAIM B.01794</strain>
    </source>
</reference>
<dbReference type="InterPro" id="IPR011990">
    <property type="entry name" value="TPR-like_helical_dom_sf"/>
</dbReference>
<evidence type="ECO:0000256" key="1">
    <source>
        <dbReference type="ARBA" id="ARBA00002962"/>
    </source>
</evidence>
<evidence type="ECO:0000256" key="8">
    <source>
        <dbReference type="ARBA" id="ARBA00023136"/>
    </source>
</evidence>
<evidence type="ECO:0000256" key="2">
    <source>
        <dbReference type="ARBA" id="ARBA00004429"/>
    </source>
</evidence>
<gene>
    <name evidence="12" type="ORF">ACFFGX_07790</name>
</gene>
<evidence type="ECO:0000256" key="6">
    <source>
        <dbReference type="ARBA" id="ARBA00022692"/>
    </source>
</evidence>
<comment type="pathway">
    <text evidence="3">Porphyrin-containing compound metabolism; protoheme biosynthesis.</text>
</comment>
<evidence type="ECO:0000256" key="3">
    <source>
        <dbReference type="ARBA" id="ARBA00004744"/>
    </source>
</evidence>
<evidence type="ECO:0000313" key="12">
    <source>
        <dbReference type="EMBL" id="MFC0709497.1"/>
    </source>
</evidence>
<feature type="domain" description="HemY N-terminal" evidence="11">
    <location>
        <begin position="27"/>
        <end position="133"/>
    </location>
</feature>
<evidence type="ECO:0000313" key="13">
    <source>
        <dbReference type="Proteomes" id="UP001589891"/>
    </source>
</evidence>
<keyword evidence="4" id="KW-1003">Cell membrane</keyword>
<keyword evidence="13" id="KW-1185">Reference proteome</keyword>
<proteinExistence type="predicted"/>
<dbReference type="Pfam" id="PF07219">
    <property type="entry name" value="HemY_N"/>
    <property type="match status" value="1"/>
</dbReference>
<keyword evidence="6 10" id="KW-0812">Transmembrane</keyword>
<dbReference type="RefSeq" id="WP_376944568.1">
    <property type="nucleotide sequence ID" value="NZ_CP171449.1"/>
</dbReference>
<comment type="subcellular location">
    <subcellularLocation>
        <location evidence="2">Cell inner membrane</location>
        <topology evidence="2">Multi-pass membrane protein</topology>
    </subcellularLocation>
</comment>
<dbReference type="Gene3D" id="1.25.40.10">
    <property type="entry name" value="Tetratricopeptide repeat domain"/>
    <property type="match status" value="2"/>
</dbReference>
<name>A0ABV6SJ03_AZOPA</name>